<evidence type="ECO:0000256" key="1">
    <source>
        <dbReference type="SAM" id="MobiDB-lite"/>
    </source>
</evidence>
<dbReference type="Proteomes" id="UP001327560">
    <property type="component" value="Chromosome 3"/>
</dbReference>
<gene>
    <name evidence="2" type="ORF">Cni_G10636</name>
</gene>
<evidence type="ECO:0000313" key="3">
    <source>
        <dbReference type="Proteomes" id="UP001327560"/>
    </source>
</evidence>
<organism evidence="2 3">
    <name type="scientific">Canna indica</name>
    <name type="common">Indian-shot</name>
    <dbReference type="NCBI Taxonomy" id="4628"/>
    <lineage>
        <taxon>Eukaryota</taxon>
        <taxon>Viridiplantae</taxon>
        <taxon>Streptophyta</taxon>
        <taxon>Embryophyta</taxon>
        <taxon>Tracheophyta</taxon>
        <taxon>Spermatophyta</taxon>
        <taxon>Magnoliopsida</taxon>
        <taxon>Liliopsida</taxon>
        <taxon>Zingiberales</taxon>
        <taxon>Cannaceae</taxon>
        <taxon>Canna</taxon>
    </lineage>
</organism>
<keyword evidence="3" id="KW-1185">Reference proteome</keyword>
<dbReference type="NCBIfam" id="TIGR01571">
    <property type="entry name" value="A_thal_Cys_rich"/>
    <property type="match status" value="1"/>
</dbReference>
<feature type="region of interest" description="Disordered" evidence="1">
    <location>
        <begin position="1"/>
        <end position="113"/>
    </location>
</feature>
<reference evidence="2 3" key="1">
    <citation type="submission" date="2023-10" db="EMBL/GenBank/DDBJ databases">
        <title>Chromosome-scale genome assembly provides insights into flower coloration mechanisms of Canna indica.</title>
        <authorList>
            <person name="Li C."/>
        </authorList>
    </citation>
    <scope>NUCLEOTIDE SEQUENCE [LARGE SCALE GENOMIC DNA]</scope>
    <source>
        <tissue evidence="2">Flower</tissue>
    </source>
</reference>
<dbReference type="Pfam" id="PF04749">
    <property type="entry name" value="PLAC8"/>
    <property type="match status" value="1"/>
</dbReference>
<sequence>MANLEESSPLLKNPDGRDEAAPEPQRNAPREASPKLPGKAPSPPRTKEPAPPVTHLKAPEPQPDAPPQASSKIPEKAPPARTKEPAPPVTHLKAPDQPSDQASPKKHEKKWHADGLPVPCGSVIGEPVGRVKWHSGVFDCFCRNDEFCSSDLEVCLLGTCLPCALYGSNVERLGAVPGSFADHCLSYTGLYMLGNALFGWNCLAPCFAHFTRTAIRHKFNLEGTFEAFSRSSGCCQGLVEDEVRREQLERQCDLATHYMCHTFALCQEGRELRRRLPHPGFHMQPVLVMMPPAEQTMRRQPGTPGA</sequence>
<protein>
    <submittedName>
        <fullName evidence="2">Cell number regulator 8-like</fullName>
    </submittedName>
</protein>
<proteinExistence type="predicted"/>
<name>A0AAQ3K4V7_9LILI</name>
<accession>A0AAQ3K4V7</accession>
<dbReference type="PANTHER" id="PTHR15907">
    <property type="entry name" value="DUF614 FAMILY PROTEIN-RELATED"/>
    <property type="match status" value="1"/>
</dbReference>
<dbReference type="EMBL" id="CP136892">
    <property type="protein sequence ID" value="WOL01917.1"/>
    <property type="molecule type" value="Genomic_DNA"/>
</dbReference>
<dbReference type="AlphaFoldDB" id="A0AAQ3K4V7"/>
<feature type="compositionally biased region" description="Pro residues" evidence="1">
    <location>
        <begin position="40"/>
        <end position="52"/>
    </location>
</feature>
<dbReference type="InterPro" id="IPR006461">
    <property type="entry name" value="PLAC_motif_containing"/>
</dbReference>
<evidence type="ECO:0000313" key="2">
    <source>
        <dbReference type="EMBL" id="WOL01917.1"/>
    </source>
</evidence>